<evidence type="ECO:0000313" key="12">
    <source>
        <dbReference type="EMBL" id="CAG5115880.1"/>
    </source>
</evidence>
<keyword evidence="3" id="KW-0121">Carboxypeptidase</keyword>
<dbReference type="GO" id="GO:0005615">
    <property type="term" value="C:extracellular space"/>
    <property type="evidence" value="ECO:0007669"/>
    <property type="project" value="TreeGrafter"/>
</dbReference>
<comment type="caution">
    <text evidence="12">The sequence shown here is derived from an EMBL/GenBank/DDBJ whole genome shotgun (WGS) entry which is preliminary data.</text>
</comment>
<comment type="cofactor">
    <cofactor evidence="1">
        <name>Zn(2+)</name>
        <dbReference type="ChEBI" id="CHEBI:29105"/>
    </cofactor>
</comment>
<feature type="domain" description="Peptidase M14" evidence="11">
    <location>
        <begin position="36"/>
        <end position="323"/>
    </location>
</feature>
<dbReference type="PROSITE" id="PS00133">
    <property type="entry name" value="CARBOXYPEPT_ZN_2"/>
    <property type="match status" value="1"/>
</dbReference>
<dbReference type="PROSITE" id="PS52035">
    <property type="entry name" value="PEPTIDASE_M14"/>
    <property type="match status" value="3"/>
</dbReference>
<dbReference type="SUPFAM" id="SSF53187">
    <property type="entry name" value="Zn-dependent exopeptidases"/>
    <property type="match status" value="3"/>
</dbReference>
<name>A0A8S3YLE0_9EUPU</name>
<feature type="domain" description="Peptidase M14" evidence="11">
    <location>
        <begin position="451"/>
        <end position="730"/>
    </location>
</feature>
<feature type="non-terminal residue" evidence="12">
    <location>
        <position position="1016"/>
    </location>
</feature>
<feature type="signal peptide" evidence="10">
    <location>
        <begin position="1"/>
        <end position="29"/>
    </location>
</feature>
<dbReference type="GO" id="GO:0004181">
    <property type="term" value="F:metallocarboxypeptidase activity"/>
    <property type="evidence" value="ECO:0007669"/>
    <property type="project" value="InterPro"/>
</dbReference>
<evidence type="ECO:0000256" key="7">
    <source>
        <dbReference type="ARBA" id="ARBA00022833"/>
    </source>
</evidence>
<dbReference type="Pfam" id="PF13620">
    <property type="entry name" value="CarboxypepD_reg"/>
    <property type="match status" value="1"/>
</dbReference>
<dbReference type="FunFam" id="3.40.630.10:FF:000020">
    <property type="entry name" value="Carboxypeptidase D"/>
    <property type="match status" value="1"/>
</dbReference>
<dbReference type="GO" id="GO:0016485">
    <property type="term" value="P:protein processing"/>
    <property type="evidence" value="ECO:0007669"/>
    <property type="project" value="TreeGrafter"/>
</dbReference>
<evidence type="ECO:0000256" key="4">
    <source>
        <dbReference type="ARBA" id="ARBA00022670"/>
    </source>
</evidence>
<keyword evidence="13" id="KW-1185">Reference proteome</keyword>
<dbReference type="OrthoDB" id="10249045at2759"/>
<gene>
    <name evidence="12" type="ORF">CUNI_LOCUS1438</name>
</gene>
<comment type="similarity">
    <text evidence="2 9">Belongs to the peptidase M14 family.</text>
</comment>
<feature type="chain" id="PRO_5035797663" description="Peptidase M14 domain-containing protein" evidence="10">
    <location>
        <begin position="30"/>
        <end position="1016"/>
    </location>
</feature>
<feature type="active site" description="Proton donor/acceptor" evidence="9">
    <location>
        <position position="293"/>
    </location>
</feature>
<dbReference type="InterPro" id="IPR057246">
    <property type="entry name" value="CARBOXYPEPT_ZN_1"/>
</dbReference>
<evidence type="ECO:0000256" key="10">
    <source>
        <dbReference type="SAM" id="SignalP"/>
    </source>
</evidence>
<dbReference type="CDD" id="cd11308">
    <property type="entry name" value="Peptidase_M14NE-CP-C_like"/>
    <property type="match status" value="1"/>
</dbReference>
<dbReference type="SUPFAM" id="SSF49464">
    <property type="entry name" value="Carboxypeptidase regulatory domain-like"/>
    <property type="match status" value="2"/>
</dbReference>
<dbReference type="Pfam" id="PF00246">
    <property type="entry name" value="Peptidase_M14"/>
    <property type="match status" value="3"/>
</dbReference>
<keyword evidence="10" id="KW-0732">Signal</keyword>
<evidence type="ECO:0000259" key="11">
    <source>
        <dbReference type="PROSITE" id="PS52035"/>
    </source>
</evidence>
<dbReference type="Gene3D" id="2.60.40.1120">
    <property type="entry name" value="Carboxypeptidase-like, regulatory domain"/>
    <property type="match status" value="2"/>
</dbReference>
<protein>
    <recommendedName>
        <fullName evidence="11">Peptidase M14 domain-containing protein</fullName>
    </recommendedName>
</protein>
<evidence type="ECO:0000313" key="13">
    <source>
        <dbReference type="Proteomes" id="UP000678393"/>
    </source>
</evidence>
<dbReference type="CDD" id="cd03868">
    <property type="entry name" value="M14_CPD_I"/>
    <property type="match status" value="1"/>
</dbReference>
<keyword evidence="4" id="KW-0645">Protease</keyword>
<reference evidence="12" key="1">
    <citation type="submission" date="2021-04" db="EMBL/GenBank/DDBJ databases">
        <authorList>
            <consortium name="Molecular Ecology Group"/>
        </authorList>
    </citation>
    <scope>NUCLEOTIDE SEQUENCE</scope>
</reference>
<dbReference type="GO" id="GO:0008270">
    <property type="term" value="F:zinc ion binding"/>
    <property type="evidence" value="ECO:0007669"/>
    <property type="project" value="InterPro"/>
</dbReference>
<feature type="domain" description="Peptidase M14" evidence="11">
    <location>
        <begin position="812"/>
        <end position="1016"/>
    </location>
</feature>
<keyword evidence="7" id="KW-0862">Zinc</keyword>
<proteinExistence type="inferred from homology"/>
<dbReference type="InterPro" id="IPR008969">
    <property type="entry name" value="CarboxyPept-like_regulatory"/>
</dbReference>
<dbReference type="PANTHER" id="PTHR11532:SF57">
    <property type="entry name" value="CARBOXYPEPTIDASE D, B"/>
    <property type="match status" value="1"/>
</dbReference>
<organism evidence="12 13">
    <name type="scientific">Candidula unifasciata</name>
    <dbReference type="NCBI Taxonomy" id="100452"/>
    <lineage>
        <taxon>Eukaryota</taxon>
        <taxon>Metazoa</taxon>
        <taxon>Spiralia</taxon>
        <taxon>Lophotrochozoa</taxon>
        <taxon>Mollusca</taxon>
        <taxon>Gastropoda</taxon>
        <taxon>Heterobranchia</taxon>
        <taxon>Euthyneura</taxon>
        <taxon>Panpulmonata</taxon>
        <taxon>Eupulmonata</taxon>
        <taxon>Stylommatophora</taxon>
        <taxon>Helicina</taxon>
        <taxon>Helicoidea</taxon>
        <taxon>Geomitridae</taxon>
        <taxon>Candidula</taxon>
    </lineage>
</organism>
<evidence type="ECO:0000256" key="9">
    <source>
        <dbReference type="PROSITE-ProRule" id="PRU01379"/>
    </source>
</evidence>
<evidence type="ECO:0000256" key="5">
    <source>
        <dbReference type="ARBA" id="ARBA00022723"/>
    </source>
</evidence>
<dbReference type="InterPro" id="IPR000834">
    <property type="entry name" value="Peptidase_M14"/>
</dbReference>
<evidence type="ECO:0000256" key="6">
    <source>
        <dbReference type="ARBA" id="ARBA00022801"/>
    </source>
</evidence>
<dbReference type="PRINTS" id="PR00765">
    <property type="entry name" value="CRBOXYPTASEA"/>
</dbReference>
<keyword evidence="8" id="KW-0325">Glycoprotein</keyword>
<dbReference type="InterPro" id="IPR057247">
    <property type="entry name" value="CARBOXYPEPT_ZN_2"/>
</dbReference>
<evidence type="ECO:0000256" key="8">
    <source>
        <dbReference type="ARBA" id="ARBA00023180"/>
    </source>
</evidence>
<keyword evidence="6" id="KW-0378">Hydrolase</keyword>
<evidence type="ECO:0000256" key="2">
    <source>
        <dbReference type="ARBA" id="ARBA00005988"/>
    </source>
</evidence>
<dbReference type="SMART" id="SM00631">
    <property type="entry name" value="Zn_pept"/>
    <property type="match status" value="1"/>
</dbReference>
<accession>A0A8S3YLE0</accession>
<evidence type="ECO:0000256" key="3">
    <source>
        <dbReference type="ARBA" id="ARBA00022645"/>
    </source>
</evidence>
<dbReference type="GO" id="GO:0006518">
    <property type="term" value="P:peptide metabolic process"/>
    <property type="evidence" value="ECO:0007669"/>
    <property type="project" value="TreeGrafter"/>
</dbReference>
<dbReference type="EMBL" id="CAJHNH020000178">
    <property type="protein sequence ID" value="CAG5115880.1"/>
    <property type="molecule type" value="Genomic_DNA"/>
</dbReference>
<dbReference type="PANTHER" id="PTHR11532">
    <property type="entry name" value="PROTEASE M14 CARBOXYPEPTIDASE"/>
    <property type="match status" value="1"/>
</dbReference>
<sequence length="1016" mass="111970">MASGRHPHVLNKFAIVLLIHYLLAVIASARDIDTSKYHSYSELMALFTELNQQFPTLTKLHHVGRSVDNRSLLAIQISDNVDKVEPGEPFFKYIGNMHGNEAVGREILIYLAQYLLFNYDEDPSVKKVVDSTNIFIMPSMNPDGFERAKLGDCVGTEGRPNANGVDLNRNFPDQFGGSQGDIQPETAAIIEWIKANPFVLSANLHGGSVVASYPFDDSASHQMTGRYSLAPDDDVFRLLAHTYASKHKTMASGQNCGEPFPEGITNGGHWYDVPGGMEDYNYLHSNCLEITVELSCCKYPPVEQLPQEWENNREALLTYIDLVHIGIKGFVIDSQTGQGISSAVISVDGINHNVTSAAFGDYFRLLVPGVYTVRAAADGYDGDVEEGITVRGGHGSQVNFTLTKRSAGLRQSDMDMTAGDVTTPSFITDGNEADWSAKHDFDIKENMQGGKYLTAENITRVLDKLARTNPSIAQFEMLPNTSIPVLHLSKDLDAKNNLNTVHKDDRPHVLLVGNLNGDSPVGQEMLVRLARHLITGYNHEEPVTAAILSTVHVHILPQFNIHGAAAAVPGDCTGLMYAGSKFNTLVRHEDVTVSALSDLVSQHKFDLIVDVEGGGKFIVIPRSVSISSRASDASELTDDEDVLQDLSASFAAAMSDIYMKGACPVSPFSGVVHGVELGSEALEVTDPWYYQYHTLMMSTFIACCKFPPPAELPHVWMLSLHSFLNILTRSRQGIQGQVENETGGIIESYTLQVDKKPLQEMTSPFFVLATHGKHTVTVEAAGYTRLTLSIEVKENSASVQDFVLKQDHKVLEYHDYDQMTRLLKNVSLLCPNIVKMTSLGKTALSSDIWMMHFGRNETRHVPPRIMFVGNVLGEEMTSREILLQLIVHLCDVYQRSIYPKEVLEKMHIYIIPAVNVDGARLARLGVCDEGSGHNNTRNVDLDTNFYDTEGYEKIQEQLETKAVKKALELSRSPIVVNVRSGSNTVAFFGAVDKDLANAFINGLPEKPSSFGCPGQK</sequence>
<keyword evidence="5" id="KW-0479">Metal-binding</keyword>
<evidence type="ECO:0000256" key="1">
    <source>
        <dbReference type="ARBA" id="ARBA00001947"/>
    </source>
</evidence>
<dbReference type="Gene3D" id="3.40.630.10">
    <property type="entry name" value="Zn peptidases"/>
    <property type="match status" value="3"/>
</dbReference>
<dbReference type="AlphaFoldDB" id="A0A8S3YLE0"/>
<dbReference type="InterPro" id="IPR050753">
    <property type="entry name" value="Peptidase_M14_domain"/>
</dbReference>
<dbReference type="Proteomes" id="UP000678393">
    <property type="component" value="Unassembled WGS sequence"/>
</dbReference>
<comment type="caution">
    <text evidence="9">Lacks conserved residue(s) required for the propagation of feature annotation.</text>
</comment>
<dbReference type="PROSITE" id="PS00132">
    <property type="entry name" value="CARBOXYPEPT_ZN_1"/>
    <property type="match status" value="1"/>
</dbReference>